<reference evidence="3" key="2">
    <citation type="journal article" date="2015" name="Data Brief">
        <title>Shoot transcriptome of the giant reed, Arundo donax.</title>
        <authorList>
            <person name="Barrero R.A."/>
            <person name="Guerrero F.D."/>
            <person name="Moolhuijzen P."/>
            <person name="Goolsby J.A."/>
            <person name="Tidwell J."/>
            <person name="Bellgard S.E."/>
            <person name="Bellgard M.I."/>
        </authorList>
    </citation>
    <scope>NUCLEOTIDE SEQUENCE</scope>
    <source>
        <tissue evidence="3">Shoot tissue taken approximately 20 cm above the soil surface</tissue>
    </source>
</reference>
<dbReference type="AlphaFoldDB" id="A0A0A9FRS0"/>
<protein>
    <submittedName>
        <fullName evidence="3">Uncharacterized protein</fullName>
    </submittedName>
</protein>
<sequence length="64" mass="7206">MISIASGILVLSLFSRVRCEIFSARSYAFMNPFSTQEQTETGLVESNPRATFRDERSLLGRKCS</sequence>
<evidence type="ECO:0000313" key="3">
    <source>
        <dbReference type="EMBL" id="JAE10988.1"/>
    </source>
</evidence>
<accession>A0A0A9FRS0</accession>
<feature type="region of interest" description="Disordered" evidence="1">
    <location>
        <begin position="40"/>
        <end position="64"/>
    </location>
</feature>
<dbReference type="EMBL" id="GBRH01186908">
    <property type="protein sequence ID" value="JAE10988.1"/>
    <property type="molecule type" value="Transcribed_RNA"/>
</dbReference>
<feature type="signal peptide" evidence="2">
    <location>
        <begin position="1"/>
        <end position="19"/>
    </location>
</feature>
<name>A0A0A9FRS0_ARUDO</name>
<evidence type="ECO:0000256" key="2">
    <source>
        <dbReference type="SAM" id="SignalP"/>
    </source>
</evidence>
<feature type="chain" id="PRO_5015033111" evidence="2">
    <location>
        <begin position="20"/>
        <end position="64"/>
    </location>
</feature>
<proteinExistence type="predicted"/>
<reference evidence="3" key="1">
    <citation type="submission" date="2014-09" db="EMBL/GenBank/DDBJ databases">
        <authorList>
            <person name="Magalhaes I.L.F."/>
            <person name="Oliveira U."/>
            <person name="Santos F.R."/>
            <person name="Vidigal T.H.D.A."/>
            <person name="Brescovit A.D."/>
            <person name="Santos A.J."/>
        </authorList>
    </citation>
    <scope>NUCLEOTIDE SEQUENCE</scope>
    <source>
        <tissue evidence="3">Shoot tissue taken approximately 20 cm above the soil surface</tissue>
    </source>
</reference>
<organism evidence="3">
    <name type="scientific">Arundo donax</name>
    <name type="common">Giant reed</name>
    <name type="synonym">Donax arundinaceus</name>
    <dbReference type="NCBI Taxonomy" id="35708"/>
    <lineage>
        <taxon>Eukaryota</taxon>
        <taxon>Viridiplantae</taxon>
        <taxon>Streptophyta</taxon>
        <taxon>Embryophyta</taxon>
        <taxon>Tracheophyta</taxon>
        <taxon>Spermatophyta</taxon>
        <taxon>Magnoliopsida</taxon>
        <taxon>Liliopsida</taxon>
        <taxon>Poales</taxon>
        <taxon>Poaceae</taxon>
        <taxon>PACMAD clade</taxon>
        <taxon>Arundinoideae</taxon>
        <taxon>Arundineae</taxon>
        <taxon>Arundo</taxon>
    </lineage>
</organism>
<evidence type="ECO:0000256" key="1">
    <source>
        <dbReference type="SAM" id="MobiDB-lite"/>
    </source>
</evidence>
<keyword evidence="2" id="KW-0732">Signal</keyword>